<keyword evidence="6 9" id="KW-0061">Asparagine biosynthesis</keyword>
<dbReference type="InterPro" id="IPR001962">
    <property type="entry name" value="Asn_synthase"/>
</dbReference>
<dbReference type="CDD" id="cd00712">
    <property type="entry name" value="AsnB"/>
    <property type="match status" value="1"/>
</dbReference>
<protein>
    <recommendedName>
        <fullName evidence="3">asparagine synthase (glutamine-hydrolyzing)</fullName>
        <ecNumber evidence="3">6.3.5.4</ecNumber>
    </recommendedName>
</protein>
<dbReference type="Proteomes" id="UP001335720">
    <property type="component" value="Chromosome"/>
</dbReference>
<dbReference type="CDD" id="cd01991">
    <property type="entry name" value="Asn_synthase_B_C"/>
    <property type="match status" value="1"/>
</dbReference>
<evidence type="ECO:0000256" key="11">
    <source>
        <dbReference type="PIRSR" id="PIRSR001589-3"/>
    </source>
</evidence>
<keyword evidence="4 10" id="KW-0547">Nucleotide-binding</keyword>
<sequence>MCGLCGFTGIVQDKVKVIKKMTKLMTHRGPDSVGYFADNFISMGFRRLSIIDIKTGEQPIYNENNNFVINFNGEIYNYKELKEELISKNHKFYTKTDSEVIVHGFEEYGEDVLNKLRGMFAFSIFNRQEKSVFLARDFFGIKPLYYCNMKENFVYASEIKSILVFPELEKKFNYKALDNYLSFQYSVPPETFFENIYSLLPGEYLYFKNGEVAKKKYFKPLFNINDELGLKESVENIEKIFEDSVNKHKISDVEVGCFLSSGIDSSYVASYFSGQKAFTVGFDSDEKYNEVAYAERFSDKFNLEHHVKIISEEEYWSTIKKVQYFMDQPLADPSCVALYFVCKEAHEHVKVVLSGEGADELFGGYSIYNESKSLNLYQKILPEFIRKILAKIAKKLPFYFKGRGFIIRGEKTLEDRFIGNAFIFTKEEKDKILKKPEFSTDPKDFCKKFYDQTSEYDNTTKMQYLDMNLWLVGDILLKADRMSMANSLELRVPFLDKEVFKIASSLPKDFRVNKLNTKYALRLAASKRLPKETAEKKKLGFPVPIRDWIKMEKYFYLIKNTFESDASKKFFNTEKILKLLEDHYDNKWDNSRKIWTIYTFLLWYNIYFEEFFK</sequence>
<dbReference type="GO" id="GO:0006529">
    <property type="term" value="P:asparagine biosynthetic process"/>
    <property type="evidence" value="ECO:0007669"/>
    <property type="project" value="UniProtKB-KW"/>
</dbReference>
<dbReference type="InterPro" id="IPR051786">
    <property type="entry name" value="ASN_synthetase/amidase"/>
</dbReference>
<feature type="active site" description="For GATase activity" evidence="9">
    <location>
        <position position="2"/>
    </location>
</feature>
<evidence type="ECO:0000256" key="1">
    <source>
        <dbReference type="ARBA" id="ARBA00005187"/>
    </source>
</evidence>
<dbReference type="InterPro" id="IPR029055">
    <property type="entry name" value="Ntn_hydrolases_N"/>
</dbReference>
<organism evidence="13">
    <name type="scientific">Candidatus Paraimprobicoccus trichonymphae</name>
    <dbReference type="NCBI Taxonomy" id="3033793"/>
    <lineage>
        <taxon>Bacteria</taxon>
        <taxon>Bacillati</taxon>
        <taxon>Bacillota</taxon>
        <taxon>Clostridia</taxon>
        <taxon>Candidatus Paraimprobicoccus</taxon>
    </lineage>
</organism>
<dbReference type="Gene3D" id="3.40.50.620">
    <property type="entry name" value="HUPs"/>
    <property type="match status" value="1"/>
</dbReference>
<comment type="similarity">
    <text evidence="2">Belongs to the asparagine synthetase family.</text>
</comment>
<feature type="binding site" evidence="10">
    <location>
        <position position="97"/>
    </location>
    <ligand>
        <name>L-glutamine</name>
        <dbReference type="ChEBI" id="CHEBI:58359"/>
    </ligand>
</feature>
<evidence type="ECO:0000256" key="8">
    <source>
        <dbReference type="ARBA" id="ARBA00048741"/>
    </source>
</evidence>
<evidence type="ECO:0000256" key="4">
    <source>
        <dbReference type="ARBA" id="ARBA00022741"/>
    </source>
</evidence>
<dbReference type="AlphaFoldDB" id="A0AA48IHG0"/>
<evidence type="ECO:0000256" key="3">
    <source>
        <dbReference type="ARBA" id="ARBA00012737"/>
    </source>
</evidence>
<keyword evidence="5 10" id="KW-0067">ATP-binding</keyword>
<accession>A0AA48IHG0</accession>
<dbReference type="EC" id="6.3.5.4" evidence="3"/>
<evidence type="ECO:0000259" key="12">
    <source>
        <dbReference type="PROSITE" id="PS51278"/>
    </source>
</evidence>
<evidence type="ECO:0000313" key="13">
    <source>
        <dbReference type="EMBL" id="BED92800.1"/>
    </source>
</evidence>
<dbReference type="SUPFAM" id="SSF56235">
    <property type="entry name" value="N-terminal nucleophile aminohydrolases (Ntn hydrolases)"/>
    <property type="match status" value="1"/>
</dbReference>
<dbReference type="InterPro" id="IPR017932">
    <property type="entry name" value="GATase_2_dom"/>
</dbReference>
<dbReference type="EMBL" id="AP027925">
    <property type="protein sequence ID" value="BED92800.1"/>
    <property type="molecule type" value="Genomic_DNA"/>
</dbReference>
<evidence type="ECO:0000256" key="5">
    <source>
        <dbReference type="ARBA" id="ARBA00022840"/>
    </source>
</evidence>
<dbReference type="InterPro" id="IPR014729">
    <property type="entry name" value="Rossmann-like_a/b/a_fold"/>
</dbReference>
<evidence type="ECO:0000256" key="6">
    <source>
        <dbReference type="ARBA" id="ARBA00022888"/>
    </source>
</evidence>
<dbReference type="InterPro" id="IPR033738">
    <property type="entry name" value="AsnB_N"/>
</dbReference>
<dbReference type="KEGG" id="ptrh:RsTaC01_0684"/>
<evidence type="ECO:0000256" key="2">
    <source>
        <dbReference type="ARBA" id="ARBA00005752"/>
    </source>
</evidence>
<comment type="catalytic activity">
    <reaction evidence="8">
        <text>L-aspartate + L-glutamine + ATP + H2O = L-asparagine + L-glutamate + AMP + diphosphate + H(+)</text>
        <dbReference type="Rhea" id="RHEA:12228"/>
        <dbReference type="ChEBI" id="CHEBI:15377"/>
        <dbReference type="ChEBI" id="CHEBI:15378"/>
        <dbReference type="ChEBI" id="CHEBI:29985"/>
        <dbReference type="ChEBI" id="CHEBI:29991"/>
        <dbReference type="ChEBI" id="CHEBI:30616"/>
        <dbReference type="ChEBI" id="CHEBI:33019"/>
        <dbReference type="ChEBI" id="CHEBI:58048"/>
        <dbReference type="ChEBI" id="CHEBI:58359"/>
        <dbReference type="ChEBI" id="CHEBI:456215"/>
        <dbReference type="EC" id="6.3.5.4"/>
    </reaction>
</comment>
<feature type="site" description="Important for beta-aspartyl-AMP intermediate formation" evidence="11">
    <location>
        <position position="356"/>
    </location>
</feature>
<dbReference type="InterPro" id="IPR006426">
    <property type="entry name" value="Asn_synth_AEB"/>
</dbReference>
<evidence type="ECO:0000256" key="9">
    <source>
        <dbReference type="PIRSR" id="PIRSR001589-1"/>
    </source>
</evidence>
<dbReference type="GO" id="GO:0005829">
    <property type="term" value="C:cytosol"/>
    <property type="evidence" value="ECO:0007669"/>
    <property type="project" value="TreeGrafter"/>
</dbReference>
<dbReference type="GO" id="GO:0004066">
    <property type="term" value="F:asparagine synthase (glutamine-hydrolyzing) activity"/>
    <property type="evidence" value="ECO:0007669"/>
    <property type="project" value="UniProtKB-EC"/>
</dbReference>
<comment type="pathway">
    <text evidence="1">Amino-acid biosynthesis; L-asparagine biosynthesis; L-asparagine from L-aspartate (L-Gln route): step 1/1.</text>
</comment>
<gene>
    <name evidence="13" type="ORF">RsTaC01_0684</name>
</gene>
<dbReference type="Gene3D" id="3.60.20.10">
    <property type="entry name" value="Glutamine Phosphoribosylpyrophosphate, subunit 1, domain 1"/>
    <property type="match status" value="1"/>
</dbReference>
<proteinExistence type="inferred from homology"/>
<keyword evidence="9" id="KW-0028">Amino-acid biosynthesis</keyword>
<dbReference type="GO" id="GO:0005524">
    <property type="term" value="F:ATP binding"/>
    <property type="evidence" value="ECO:0007669"/>
    <property type="project" value="UniProtKB-KW"/>
</dbReference>
<name>A0AA48IHG0_9FIRM</name>
<reference evidence="13" key="1">
    <citation type="journal article" date="2023" name="ISME J.">
        <title>Emergence of putative energy parasites within Clostridia revealed by genome analysis of a novel endosymbiotic clade.</title>
        <authorList>
            <person name="Takahashi K."/>
            <person name="Kuwahara H."/>
            <person name="Horikawa Y."/>
            <person name="Izawa K."/>
            <person name="Kato D."/>
            <person name="Inagaki T."/>
            <person name="Yuki M."/>
            <person name="Ohkuma M."/>
            <person name="Hongoh Y."/>
        </authorList>
    </citation>
    <scope>NUCLEOTIDE SEQUENCE</scope>
    <source>
        <strain evidence="13">RsTa-C01</strain>
    </source>
</reference>
<dbReference type="PANTHER" id="PTHR43284:SF1">
    <property type="entry name" value="ASPARAGINE SYNTHETASE"/>
    <property type="match status" value="1"/>
</dbReference>
<feature type="binding site" evidence="10">
    <location>
        <position position="280"/>
    </location>
    <ligand>
        <name>ATP</name>
        <dbReference type="ChEBI" id="CHEBI:30616"/>
    </ligand>
</feature>
<dbReference type="NCBIfam" id="TIGR01536">
    <property type="entry name" value="asn_synth_AEB"/>
    <property type="match status" value="1"/>
</dbReference>
<feature type="domain" description="Glutamine amidotransferase type-2" evidence="12">
    <location>
        <begin position="2"/>
        <end position="210"/>
    </location>
</feature>
<dbReference type="Pfam" id="PF13537">
    <property type="entry name" value="GATase_7"/>
    <property type="match status" value="1"/>
</dbReference>
<feature type="binding site" evidence="10">
    <location>
        <begin position="354"/>
        <end position="355"/>
    </location>
    <ligand>
        <name>ATP</name>
        <dbReference type="ChEBI" id="CHEBI:30616"/>
    </ligand>
</feature>
<evidence type="ECO:0000256" key="7">
    <source>
        <dbReference type="ARBA" id="ARBA00022962"/>
    </source>
</evidence>
<dbReference type="PANTHER" id="PTHR43284">
    <property type="entry name" value="ASPARAGINE SYNTHETASE (GLUTAMINE-HYDROLYZING)"/>
    <property type="match status" value="1"/>
</dbReference>
<dbReference type="PROSITE" id="PS51278">
    <property type="entry name" value="GATASE_TYPE_2"/>
    <property type="match status" value="1"/>
</dbReference>
<dbReference type="SUPFAM" id="SSF52402">
    <property type="entry name" value="Adenine nucleotide alpha hydrolases-like"/>
    <property type="match status" value="1"/>
</dbReference>
<dbReference type="PIRSF" id="PIRSF001589">
    <property type="entry name" value="Asn_synthetase_glu-h"/>
    <property type="match status" value="1"/>
</dbReference>
<keyword evidence="7 9" id="KW-0315">Glutamine amidotransferase</keyword>
<evidence type="ECO:0000256" key="10">
    <source>
        <dbReference type="PIRSR" id="PIRSR001589-2"/>
    </source>
</evidence>
<dbReference type="Pfam" id="PF00733">
    <property type="entry name" value="Asn_synthase"/>
    <property type="match status" value="1"/>
</dbReference>